<evidence type="ECO:0000256" key="1">
    <source>
        <dbReference type="SAM" id="SignalP"/>
    </source>
</evidence>
<keyword evidence="3" id="KW-1185">Reference proteome</keyword>
<proteinExistence type="predicted"/>
<evidence type="ECO:0000313" key="3">
    <source>
        <dbReference type="Proteomes" id="UP000789595"/>
    </source>
</evidence>
<dbReference type="Proteomes" id="UP000789595">
    <property type="component" value="Unassembled WGS sequence"/>
</dbReference>
<dbReference type="AlphaFoldDB" id="A0A8J2SN68"/>
<protein>
    <recommendedName>
        <fullName evidence="4">Mannan endo-1,6-alpha-mannosidase</fullName>
    </recommendedName>
</protein>
<keyword evidence="1" id="KW-0732">Signal</keyword>
<accession>A0A8J2SN68</accession>
<dbReference type="Pfam" id="PF07692">
    <property type="entry name" value="Fea1"/>
    <property type="match status" value="1"/>
</dbReference>
<sequence length="618" mass="65361">MVAWAGIIGAALFGRAAAQVGSWQTLAGYMSASDVEQHSKIDLDMQEFEDKVGEYDTNANWITEAMFIYENGGNGLCVTANENGIGCEVGWPRGNSLKATSIRTLKGFAIKDYSTDKLTGADGGKYGEQLPPIYTAYWAANGYSATEAAFWADTFITKDYSAISKDSGTNQLIKKGANYQAVWMYVIHELEDAIGDCFAGDITANDGTPTGGAPHAWDEAWAFYAGSQVAATAADSVVDDGTLIWELAEKRGKDFGTTYATGPATVNVNLLAKFIEGRDRIIAGQCLEAEPIVDEIIKQMSIPLIQGTLKYAYQADPANSAGDCAGDAGKNALTATDGCVKSWAEGWAFAAAILPRIDQCSSTAAATIKTNIDIAAATPMAGGFAAVQSAIESTYACLGITCADVGTRSGFAACIDPTNNDWGTGNGWCMSDLDKMIGSTSDAGACWTMCENTYGSDLVAIDWTPDGDCYCQDACECMDDTEDSDHHVITSSAVASLPNECVSACPAEETAFQDCASKQRSLDDDFFADDDGDNDDNFSPNTCADVQQHLSNGECEGPAVCQTEYQAWVECHYEDMAQSFLGLTCDLSCSGNLGSDAAQRTTAALGTLLGTTVLLLAL</sequence>
<name>A0A8J2SN68_9STRA</name>
<dbReference type="InterPro" id="IPR011643">
    <property type="entry name" value="HCR1"/>
</dbReference>
<feature type="signal peptide" evidence="1">
    <location>
        <begin position="1"/>
        <end position="18"/>
    </location>
</feature>
<feature type="chain" id="PRO_5035163710" description="Mannan endo-1,6-alpha-mannosidase" evidence="1">
    <location>
        <begin position="19"/>
        <end position="618"/>
    </location>
</feature>
<evidence type="ECO:0008006" key="4">
    <source>
        <dbReference type="Google" id="ProtNLM"/>
    </source>
</evidence>
<evidence type="ECO:0000313" key="2">
    <source>
        <dbReference type="EMBL" id="CAH0371101.1"/>
    </source>
</evidence>
<gene>
    <name evidence="2" type="ORF">PECAL_3P10260</name>
</gene>
<dbReference type="EMBL" id="CAKKNE010000003">
    <property type="protein sequence ID" value="CAH0371101.1"/>
    <property type="molecule type" value="Genomic_DNA"/>
</dbReference>
<reference evidence="2" key="1">
    <citation type="submission" date="2021-11" db="EMBL/GenBank/DDBJ databases">
        <authorList>
            <consortium name="Genoscope - CEA"/>
            <person name="William W."/>
        </authorList>
    </citation>
    <scope>NUCLEOTIDE SEQUENCE</scope>
</reference>
<comment type="caution">
    <text evidence="2">The sequence shown here is derived from an EMBL/GenBank/DDBJ whole genome shotgun (WGS) entry which is preliminary data.</text>
</comment>
<organism evidence="2 3">
    <name type="scientific">Pelagomonas calceolata</name>
    <dbReference type="NCBI Taxonomy" id="35677"/>
    <lineage>
        <taxon>Eukaryota</taxon>
        <taxon>Sar</taxon>
        <taxon>Stramenopiles</taxon>
        <taxon>Ochrophyta</taxon>
        <taxon>Pelagophyceae</taxon>
        <taxon>Pelagomonadales</taxon>
        <taxon>Pelagomonadaceae</taxon>
        <taxon>Pelagomonas</taxon>
    </lineage>
</organism>
<dbReference type="OrthoDB" id="41870at2759"/>